<keyword evidence="3" id="KW-0378">Hydrolase</keyword>
<dbReference type="GeneID" id="19324974"/>
<evidence type="ECO:0000313" key="4">
    <source>
        <dbReference type="Proteomes" id="UP000014074"/>
    </source>
</evidence>
<accession>R8BKN1</accession>
<dbReference type="OrthoDB" id="249703at2759"/>
<reference evidence="4" key="1">
    <citation type="journal article" date="2013" name="Genome Announc.">
        <title>Draft genome sequence of the ascomycete Phaeoacremonium aleophilum strain UCR-PA7, a causal agent of the esca disease complex in grapevines.</title>
        <authorList>
            <person name="Blanco-Ulate B."/>
            <person name="Rolshausen P."/>
            <person name="Cantu D."/>
        </authorList>
    </citation>
    <scope>NUCLEOTIDE SEQUENCE [LARGE SCALE GENOMIC DNA]</scope>
    <source>
        <strain evidence="4">UCR-PA7</strain>
    </source>
</reference>
<dbReference type="Proteomes" id="UP000014074">
    <property type="component" value="Unassembled WGS sequence"/>
</dbReference>
<evidence type="ECO:0000256" key="1">
    <source>
        <dbReference type="ARBA" id="ARBA00038115"/>
    </source>
</evidence>
<dbReference type="KEGG" id="tmn:UCRPA7_4515"/>
<sequence>MLQLSQDESFHYELLRTLSHARYNGADVGEVLEAAGAISVGNIESFYEAFNALAVRVNKQAEAIDATKYPVSARDGFFRASTYFRAADFYLHGNADDIRITDLWNRQRAAFDKAIALLTIPGERFILHAADGNFEIPGIYYRSNSADESGPRPTIILGNGYDGAQEEMLHVMGFAALDRGFNVITYEGPGQPTVRRQQDLGFIPEWEKVVSPVVDFLVEKPEVDNKKIALVGYSMGAWLAVRAAAFEHRLAAVLAVDGVFDVFQAYYNQIPAPIRALYDAGEMDKVDGMISSVLASGKASTAFRWGVEQGVWSFKAKSVTDFMEKTRPMTLKGIEDQIKCPVWVGCAADDMFFEDQPELLRDALGDRATYKRLTADDGASNHCHVGAMAMANAEILGWFEKVACNI</sequence>
<dbReference type="PANTHER" id="PTHR22946">
    <property type="entry name" value="DIENELACTONE HYDROLASE DOMAIN-CONTAINING PROTEIN-RELATED"/>
    <property type="match status" value="1"/>
</dbReference>
<dbReference type="HOGENOM" id="CLU_034451_1_0_1"/>
<dbReference type="Pfam" id="PF12697">
    <property type="entry name" value="Abhydrolase_6"/>
    <property type="match status" value="1"/>
</dbReference>
<dbReference type="GO" id="GO:0016787">
    <property type="term" value="F:hydrolase activity"/>
    <property type="evidence" value="ECO:0007669"/>
    <property type="project" value="UniProtKB-KW"/>
</dbReference>
<dbReference type="PANTHER" id="PTHR22946:SF12">
    <property type="entry name" value="CONIDIAL PIGMENT BIOSYNTHESIS PROTEIN AYG1 (AFU_ORTHOLOGUE AFUA_2G17550)"/>
    <property type="match status" value="1"/>
</dbReference>
<dbReference type="InterPro" id="IPR029058">
    <property type="entry name" value="AB_hydrolase_fold"/>
</dbReference>
<gene>
    <name evidence="3" type="ORF">UCRPA7_4515</name>
</gene>
<dbReference type="eggNOG" id="ENOG502QPTG">
    <property type="taxonomic scope" value="Eukaryota"/>
</dbReference>
<evidence type="ECO:0000313" key="3">
    <source>
        <dbReference type="EMBL" id="EON99923.1"/>
    </source>
</evidence>
<protein>
    <submittedName>
        <fullName evidence="3">Putative-dihydropseudooxynicotine hydrolase protein</fullName>
    </submittedName>
</protein>
<name>R8BKN1_PHAM7</name>
<dbReference type="SUPFAM" id="SSF53474">
    <property type="entry name" value="alpha/beta-Hydrolases"/>
    <property type="match status" value="1"/>
</dbReference>
<dbReference type="Gene3D" id="3.40.50.1820">
    <property type="entry name" value="alpha/beta hydrolase"/>
    <property type="match status" value="1"/>
</dbReference>
<keyword evidence="4" id="KW-1185">Reference proteome</keyword>
<dbReference type="InterPro" id="IPR000073">
    <property type="entry name" value="AB_hydrolase_1"/>
</dbReference>
<comment type="similarity">
    <text evidence="1">Belongs to the AB hydrolase superfamily. FUS2 hydrolase family.</text>
</comment>
<proteinExistence type="inferred from homology"/>
<dbReference type="Gene3D" id="1.20.1440.110">
    <property type="entry name" value="acylaminoacyl peptidase"/>
    <property type="match status" value="1"/>
</dbReference>
<feature type="domain" description="AB hydrolase-1" evidence="2">
    <location>
        <begin position="174"/>
        <end position="371"/>
    </location>
</feature>
<dbReference type="InterPro" id="IPR050261">
    <property type="entry name" value="FrsA_esterase"/>
</dbReference>
<evidence type="ECO:0000259" key="2">
    <source>
        <dbReference type="Pfam" id="PF12697"/>
    </source>
</evidence>
<organism evidence="3 4">
    <name type="scientific">Phaeoacremonium minimum (strain UCR-PA7)</name>
    <name type="common">Esca disease fungus</name>
    <name type="synonym">Togninia minima</name>
    <dbReference type="NCBI Taxonomy" id="1286976"/>
    <lineage>
        <taxon>Eukaryota</taxon>
        <taxon>Fungi</taxon>
        <taxon>Dikarya</taxon>
        <taxon>Ascomycota</taxon>
        <taxon>Pezizomycotina</taxon>
        <taxon>Sordariomycetes</taxon>
        <taxon>Sordariomycetidae</taxon>
        <taxon>Togniniales</taxon>
        <taxon>Togniniaceae</taxon>
        <taxon>Phaeoacremonium</taxon>
    </lineage>
</organism>
<dbReference type="RefSeq" id="XP_007915259.1">
    <property type="nucleotide sequence ID" value="XM_007917068.1"/>
</dbReference>
<dbReference type="AlphaFoldDB" id="R8BKN1"/>
<dbReference type="EMBL" id="KB933120">
    <property type="protein sequence ID" value="EON99923.1"/>
    <property type="molecule type" value="Genomic_DNA"/>
</dbReference>